<dbReference type="GO" id="GO:0005829">
    <property type="term" value="C:cytosol"/>
    <property type="evidence" value="ECO:0007669"/>
    <property type="project" value="TreeGrafter"/>
</dbReference>
<dbReference type="InterPro" id="IPR036770">
    <property type="entry name" value="Ankyrin_rpt-contain_sf"/>
</dbReference>
<dbReference type="PROSITE" id="PS50088">
    <property type="entry name" value="ANK_REPEAT"/>
    <property type="match status" value="4"/>
</dbReference>
<keyword evidence="2 3" id="KW-0040">ANK repeat</keyword>
<evidence type="ECO:0000256" key="1">
    <source>
        <dbReference type="ARBA" id="ARBA00022737"/>
    </source>
</evidence>
<evidence type="ECO:0000256" key="2">
    <source>
        <dbReference type="ARBA" id="ARBA00023043"/>
    </source>
</evidence>
<feature type="repeat" description="ANK" evidence="3">
    <location>
        <begin position="268"/>
        <end position="301"/>
    </location>
</feature>
<keyword evidence="1" id="KW-0677">Repeat</keyword>
<reference evidence="4 5" key="1">
    <citation type="submission" date="2019-07" db="EMBL/GenBank/DDBJ databases">
        <title>Genomic Encyclopedia of Type Strains, Phase IV (KMG-IV): sequencing the most valuable type-strain genomes for metagenomic binning, comparative biology and taxonomic classification.</title>
        <authorList>
            <person name="Goeker M."/>
        </authorList>
    </citation>
    <scope>NUCLEOTIDE SEQUENCE [LARGE SCALE GENOMIC DNA]</scope>
    <source>
        <strain evidence="4 5">DSM 18961</strain>
    </source>
</reference>
<comment type="caution">
    <text evidence="4">The sequence shown here is derived from an EMBL/GenBank/DDBJ whole genome shotgun (WGS) entry which is preliminary data.</text>
</comment>
<dbReference type="SUPFAM" id="SSF48403">
    <property type="entry name" value="Ankyrin repeat"/>
    <property type="match status" value="2"/>
</dbReference>
<gene>
    <name evidence="4" type="ORF">C7447_102569</name>
</gene>
<organism evidence="4 5">
    <name type="scientific">Tenacibaculum adriaticum</name>
    <dbReference type="NCBI Taxonomy" id="413713"/>
    <lineage>
        <taxon>Bacteria</taxon>
        <taxon>Pseudomonadati</taxon>
        <taxon>Bacteroidota</taxon>
        <taxon>Flavobacteriia</taxon>
        <taxon>Flavobacteriales</taxon>
        <taxon>Flavobacteriaceae</taxon>
        <taxon>Tenacibaculum</taxon>
    </lineage>
</organism>
<evidence type="ECO:0000313" key="5">
    <source>
        <dbReference type="Proteomes" id="UP000323136"/>
    </source>
</evidence>
<keyword evidence="5" id="KW-1185">Reference proteome</keyword>
<dbReference type="RefSeq" id="WP_148870028.1">
    <property type="nucleotide sequence ID" value="NZ_VNIA01000002.1"/>
</dbReference>
<feature type="repeat" description="ANK" evidence="3">
    <location>
        <begin position="440"/>
        <end position="473"/>
    </location>
</feature>
<name>A0A5S5DTP1_9FLAO</name>
<dbReference type="InterPro" id="IPR002110">
    <property type="entry name" value="Ankyrin_rpt"/>
</dbReference>
<dbReference type="EMBL" id="VNIA01000002">
    <property type="protein sequence ID" value="TYP99247.1"/>
    <property type="molecule type" value="Genomic_DNA"/>
</dbReference>
<dbReference type="Proteomes" id="UP000323136">
    <property type="component" value="Unassembled WGS sequence"/>
</dbReference>
<dbReference type="InterPro" id="IPR051070">
    <property type="entry name" value="NF-kappa-B_inhibitor"/>
</dbReference>
<dbReference type="GO" id="GO:0071356">
    <property type="term" value="P:cellular response to tumor necrosis factor"/>
    <property type="evidence" value="ECO:0007669"/>
    <property type="project" value="TreeGrafter"/>
</dbReference>
<protein>
    <submittedName>
        <fullName evidence="4">Ankyrin repeat protein</fullName>
    </submittedName>
</protein>
<dbReference type="GO" id="GO:0051059">
    <property type="term" value="F:NF-kappaB binding"/>
    <property type="evidence" value="ECO:0007669"/>
    <property type="project" value="TreeGrafter"/>
</dbReference>
<feature type="repeat" description="ANK" evidence="3">
    <location>
        <begin position="407"/>
        <end position="439"/>
    </location>
</feature>
<accession>A0A5S5DTP1</accession>
<proteinExistence type="predicted"/>
<dbReference type="AlphaFoldDB" id="A0A5S5DTP1"/>
<dbReference type="PANTHER" id="PTHR46680">
    <property type="entry name" value="NF-KAPPA-B INHIBITOR ALPHA"/>
    <property type="match status" value="1"/>
</dbReference>
<evidence type="ECO:0000256" key="3">
    <source>
        <dbReference type="PROSITE-ProRule" id="PRU00023"/>
    </source>
</evidence>
<dbReference type="PANTHER" id="PTHR46680:SF3">
    <property type="entry name" value="NF-KAPPA-B INHIBITOR CACTUS"/>
    <property type="match status" value="1"/>
</dbReference>
<dbReference type="PROSITE" id="PS50297">
    <property type="entry name" value="ANK_REP_REGION"/>
    <property type="match status" value="1"/>
</dbReference>
<dbReference type="Pfam" id="PF12796">
    <property type="entry name" value="Ank_2"/>
    <property type="match status" value="4"/>
</dbReference>
<evidence type="ECO:0000313" key="4">
    <source>
        <dbReference type="EMBL" id="TYP99247.1"/>
    </source>
</evidence>
<feature type="repeat" description="ANK" evidence="3">
    <location>
        <begin position="94"/>
        <end position="126"/>
    </location>
</feature>
<dbReference type="SMART" id="SM00248">
    <property type="entry name" value="ANK"/>
    <property type="match status" value="10"/>
</dbReference>
<dbReference type="OrthoDB" id="2575953at2"/>
<sequence length="497" mass="55391">MKNLLKILLFLSVIGYNSIITAQIKNTFLDRAFWKTNPTIKDVEQKITEGNSATELNRFGFDAVVYALLENTNEKVIKHLLSKKGNDVNKLTHDGRTYIFWASYKNNMPIVKHLLANGAKTDVIDDKGYSILNFTAVAGVENSDLYDLLIKHGADVVKDKTPKGADALLLIIPNLSDFKMVDYFTNKGLDIKATDKDGNGAFNYTAQKGNKKMLELLIKKGLPYKALNKKGDNAMLFATKGSRRGYNSLDFFKYLESLGINPNITNNEGLTPLHNLAYSNKDVASFNYFIDKGVDVNKADKEGNTALLNAVSNNSLAVIKLLASKTKNTDHINKDGESALTKALRNKPEIVDFLVQKNANVSVVDVKGYDLSYYLFKTFNPKDKEAFQQKLKTLTTKGLKIGNTQKDGSTLYHLAVEKQSVPMLEFIKKYNININAKNSKGLTALQKAVMTAKNNSIIKFLIAEGANKTVKTDFEETLYDLAKENEALKNTDISFLK</sequence>
<dbReference type="Gene3D" id="1.25.40.20">
    <property type="entry name" value="Ankyrin repeat-containing domain"/>
    <property type="match status" value="2"/>
</dbReference>